<feature type="region of interest" description="Disordered" evidence="4">
    <location>
        <begin position="952"/>
        <end position="972"/>
    </location>
</feature>
<dbReference type="WBParaSite" id="SBAD_0001108001-mRNA-1">
    <property type="protein sequence ID" value="SBAD_0001108001-mRNA-1"/>
    <property type="gene ID" value="SBAD_0001108001"/>
</dbReference>
<evidence type="ECO:0000256" key="3">
    <source>
        <dbReference type="ARBA" id="ARBA00023242"/>
    </source>
</evidence>
<dbReference type="InterPro" id="IPR012978">
    <property type="entry name" value="HEAT_RRP12"/>
</dbReference>
<dbReference type="InterPro" id="IPR011989">
    <property type="entry name" value="ARM-like"/>
</dbReference>
<evidence type="ECO:0000259" key="5">
    <source>
        <dbReference type="Pfam" id="PF08161"/>
    </source>
</evidence>
<sequence length="1149" mass="129623">MHDDTFSVSSQDTVVSRLSDFTQCTNTTFSKIHRLWKSGSDLQESVLSVLAAVTEVIKGKGGEENEVEYFAALLSSLTNADQPNSVVAAELYLLSLVINKVPKALLIDKFAKIIDVLHPLLPVLMTTVNDKGVRYLLKCLGVLLSAQPADIWECSSNERLLESMLMLIVTPKPSVRKAAQGAVASIVSSGPENKVAAKVCSQFCLRSLKHAASIPSSQRSLVLCTLNLLRYVLHRFTSEMVKQVCEAMFHLMTVGDRVISSTVITVLLHVFRMRPTKSTMPKELNAQLICALYDFQPPVEDSSSLTAWLCVMDEAHLCLYEKDPQLGTAFRVKFMHSTLKLLNSDSSEVVATVIQVWKRTIIEYVAYGGSDNTVPVADELLSCLKSTLTIADYMHIMKDILSLFQLFLESHGQLGVGSENLKFCLETLADSRETEMVHFAKAIDKIFGTVAARLGAEKLLTLVPLQINETSPEMSLDFPRSFLLPVLRDSIRKDRLKYFISYFLPLAVKIKSRVDELEKQGSVAESRTVRVLNIMQWQMWDLLPAFCTSPTDFVQSFPDLAPIIGTALIHRADIRPCLLLALRRVVGTNAQDEESRCVLNCTAKDFLTIFVRLYLSNSNNCGYASAAAEKSSRLDVLETIRTWAQFLMVVDASTSPKAMRKKLVRAFEALCFAETDACKQFFTEHRQQLLNALLNIDVEKIPKAAVGSCYHCFLKLLNTMPIRDDDFCKSMVLRATAAVNADSQKVKKRSAELLLRATDELFKNKGSFEPVVCILLPMKSHDEQHVAAIISTLRLLIYEYRNDIPSDILSQFLSAVCPQLSNISRVVVQACLRFLKTFVSRLSNITVNQYLEIIVPAIFCQLSDCARHFRFLTRMLLLKLTRKFSYEVINRYVPDSEQARLRYIKKRLTREQRVKLLSSSGEKKRAIAEISSGMAESLADSVENLLRDSDTEFSDSELEETKSAKSRFSQATSKSTWIREDNEDEVLNLLDPRFIKHITVTDPNARERASRHAEKQRASEFKTAPDGRIIISTEDLKKGNRKRVRRVDEVQAEFGNKTMKMSEFEDVEELSDVDESKSLDVNRRKARFSAGKSSKGVRFAEKPKKKKAVRSANLEPYAYIPFDLRLLHRRQRAKAKGRYRTLFAKVRKA</sequence>
<organism evidence="9">
    <name type="scientific">Soboliphyme baturini</name>
    <dbReference type="NCBI Taxonomy" id="241478"/>
    <lineage>
        <taxon>Eukaryota</taxon>
        <taxon>Metazoa</taxon>
        <taxon>Ecdysozoa</taxon>
        <taxon>Nematoda</taxon>
        <taxon>Enoplea</taxon>
        <taxon>Dorylaimia</taxon>
        <taxon>Dioctophymatida</taxon>
        <taxon>Dioctophymatoidea</taxon>
        <taxon>Soboliphymatidae</taxon>
        <taxon>Soboliphyme</taxon>
    </lineage>
</organism>
<comment type="similarity">
    <text evidence="2">Belongs to the RRP12 family.</text>
</comment>
<protein>
    <submittedName>
        <fullName evidence="9">NUC173 domain-containing protein</fullName>
    </submittedName>
</protein>
<dbReference type="OrthoDB" id="2192888at2759"/>
<accession>A0A183J4B0</accession>
<evidence type="ECO:0000256" key="2">
    <source>
        <dbReference type="ARBA" id="ARBA00007690"/>
    </source>
</evidence>
<name>A0A183J4B0_9BILA</name>
<evidence type="ECO:0000313" key="9">
    <source>
        <dbReference type="WBParaSite" id="SBAD_0001108001-mRNA-1"/>
    </source>
</evidence>
<dbReference type="InterPro" id="IPR057860">
    <property type="entry name" value="HEAT_RRP12_N"/>
</dbReference>
<feature type="domain" description="RRP12 HEAT" evidence="5">
    <location>
        <begin position="371"/>
        <end position="596"/>
    </location>
</feature>
<evidence type="ECO:0000256" key="4">
    <source>
        <dbReference type="SAM" id="MobiDB-lite"/>
    </source>
</evidence>
<dbReference type="EMBL" id="UZAM01014448">
    <property type="protein sequence ID" value="VDP34007.1"/>
    <property type="molecule type" value="Genomic_DNA"/>
</dbReference>
<dbReference type="Gene3D" id="1.25.10.10">
    <property type="entry name" value="Leucine-rich Repeat Variant"/>
    <property type="match status" value="2"/>
</dbReference>
<reference evidence="9" key="1">
    <citation type="submission" date="2016-06" db="UniProtKB">
        <authorList>
            <consortium name="WormBaseParasite"/>
        </authorList>
    </citation>
    <scope>IDENTIFICATION</scope>
</reference>
<dbReference type="Pfam" id="PF08161">
    <property type="entry name" value="RRP12_HEAT"/>
    <property type="match status" value="1"/>
</dbReference>
<dbReference type="InterPro" id="IPR052087">
    <property type="entry name" value="RRP12"/>
</dbReference>
<dbReference type="AlphaFoldDB" id="A0A183J4B0"/>
<dbReference type="PANTHER" id="PTHR48287:SF1">
    <property type="entry name" value="ARM REPEAT SUPERFAMILY PROTEIN"/>
    <property type="match status" value="1"/>
</dbReference>
<feature type="domain" description="RRP12 N-terminal HEAT" evidence="6">
    <location>
        <begin position="33"/>
        <end position="272"/>
    </location>
</feature>
<dbReference type="GO" id="GO:0005634">
    <property type="term" value="C:nucleus"/>
    <property type="evidence" value="ECO:0007669"/>
    <property type="project" value="UniProtKB-SubCell"/>
</dbReference>
<dbReference type="PANTHER" id="PTHR48287">
    <property type="entry name" value="ARM REPEAT SUPERFAMILY PROTEIN"/>
    <property type="match status" value="1"/>
</dbReference>
<dbReference type="Pfam" id="PF25772">
    <property type="entry name" value="HEAT_RRP12_N"/>
    <property type="match status" value="1"/>
</dbReference>
<gene>
    <name evidence="7" type="ORF">SBAD_LOCUS10708</name>
</gene>
<dbReference type="InterPro" id="IPR016024">
    <property type="entry name" value="ARM-type_fold"/>
</dbReference>
<dbReference type="Proteomes" id="UP000270296">
    <property type="component" value="Unassembled WGS sequence"/>
</dbReference>
<comment type="subcellular location">
    <subcellularLocation>
        <location evidence="1">Nucleus</location>
    </subcellularLocation>
</comment>
<evidence type="ECO:0000313" key="7">
    <source>
        <dbReference type="EMBL" id="VDP34007.1"/>
    </source>
</evidence>
<dbReference type="SUPFAM" id="SSF48371">
    <property type="entry name" value="ARM repeat"/>
    <property type="match status" value="1"/>
</dbReference>
<evidence type="ECO:0000313" key="8">
    <source>
        <dbReference type="Proteomes" id="UP000270296"/>
    </source>
</evidence>
<reference evidence="7 8" key="2">
    <citation type="submission" date="2018-11" db="EMBL/GenBank/DDBJ databases">
        <authorList>
            <consortium name="Pathogen Informatics"/>
        </authorList>
    </citation>
    <scope>NUCLEOTIDE SEQUENCE [LARGE SCALE GENOMIC DNA]</scope>
</reference>
<evidence type="ECO:0000259" key="6">
    <source>
        <dbReference type="Pfam" id="PF25772"/>
    </source>
</evidence>
<keyword evidence="8" id="KW-1185">Reference proteome</keyword>
<evidence type="ECO:0000256" key="1">
    <source>
        <dbReference type="ARBA" id="ARBA00004123"/>
    </source>
</evidence>
<proteinExistence type="inferred from homology"/>
<keyword evidence="3" id="KW-0539">Nucleus</keyword>